<organism evidence="2 3">
    <name type="scientific">Trichinella nativa</name>
    <dbReference type="NCBI Taxonomy" id="6335"/>
    <lineage>
        <taxon>Eukaryota</taxon>
        <taxon>Metazoa</taxon>
        <taxon>Ecdysozoa</taxon>
        <taxon>Nematoda</taxon>
        <taxon>Enoplea</taxon>
        <taxon>Dorylaimia</taxon>
        <taxon>Trichinellida</taxon>
        <taxon>Trichinellidae</taxon>
        <taxon>Trichinella</taxon>
    </lineage>
</organism>
<feature type="domain" description="PiggyBac transposable element-derived protein" evidence="1">
    <location>
        <begin position="73"/>
        <end position="173"/>
    </location>
</feature>
<dbReference type="InterPro" id="IPR029526">
    <property type="entry name" value="PGBD"/>
</dbReference>
<evidence type="ECO:0000313" key="3">
    <source>
        <dbReference type="Proteomes" id="UP000054721"/>
    </source>
</evidence>
<dbReference type="Pfam" id="PF13843">
    <property type="entry name" value="DDE_Tnp_1_7"/>
    <property type="match status" value="1"/>
</dbReference>
<dbReference type="PANTHER" id="PTHR46599:SF3">
    <property type="entry name" value="PIGGYBAC TRANSPOSABLE ELEMENT-DERIVED PROTEIN 4"/>
    <property type="match status" value="1"/>
</dbReference>
<dbReference type="STRING" id="6335.A0A0V1KPN2"/>
<dbReference type="Proteomes" id="UP000054721">
    <property type="component" value="Unassembled WGS sequence"/>
</dbReference>
<dbReference type="PANTHER" id="PTHR46599">
    <property type="entry name" value="PIGGYBAC TRANSPOSABLE ELEMENT-DERIVED PROTEIN 4"/>
    <property type="match status" value="1"/>
</dbReference>
<dbReference type="EMBL" id="JYDW01000346">
    <property type="protein sequence ID" value="KRZ48978.1"/>
    <property type="molecule type" value="Genomic_DNA"/>
</dbReference>
<sequence length="205" mass="23634">MAASKRKYGVKIKWICDAENGYALKGSLYNSRSSEECQIGLASTNVGNVSWAWSYSYWCSICTSVLACLRKAAQRDPYSTLAVYEQNKRITMISYVPRKNSNVLLLTSCHTKLKVDNQQGDKGPNIMNDYNLGKRSVDSMDARIEDFCSIRKTNKYTMLMFYFIVEVRINNAFLLMRHKQSYQNIKKRFMRELSAGQAHRNELSK</sequence>
<keyword evidence="3" id="KW-1185">Reference proteome</keyword>
<protein>
    <recommendedName>
        <fullName evidence="1">PiggyBac transposable element-derived protein domain-containing protein</fullName>
    </recommendedName>
</protein>
<evidence type="ECO:0000313" key="2">
    <source>
        <dbReference type="EMBL" id="KRZ48978.1"/>
    </source>
</evidence>
<proteinExistence type="predicted"/>
<name>A0A0V1KPN2_9BILA</name>
<dbReference type="AlphaFoldDB" id="A0A0V1KPN2"/>
<reference evidence="2 3" key="1">
    <citation type="submission" date="2015-05" db="EMBL/GenBank/DDBJ databases">
        <title>Evolution of Trichinella species and genotypes.</title>
        <authorList>
            <person name="Korhonen P.K."/>
            <person name="Edoardo P."/>
            <person name="Giuseppe L.R."/>
            <person name="Gasser R.B."/>
        </authorList>
    </citation>
    <scope>NUCLEOTIDE SEQUENCE [LARGE SCALE GENOMIC DNA]</scope>
    <source>
        <strain evidence="2">ISS10</strain>
    </source>
</reference>
<dbReference type="OrthoDB" id="5920303at2759"/>
<evidence type="ECO:0000259" key="1">
    <source>
        <dbReference type="Pfam" id="PF13843"/>
    </source>
</evidence>
<gene>
    <name evidence="2" type="ORF">T02_6314</name>
</gene>
<comment type="caution">
    <text evidence="2">The sequence shown here is derived from an EMBL/GenBank/DDBJ whole genome shotgun (WGS) entry which is preliminary data.</text>
</comment>
<accession>A0A0V1KPN2</accession>